<dbReference type="AlphaFoldDB" id="A0A1H7L7K7"/>
<keyword evidence="4" id="KW-1185">Reference proteome</keyword>
<gene>
    <name evidence="3" type="ORF">SAMN04488505_1011196</name>
</gene>
<evidence type="ECO:0000313" key="4">
    <source>
        <dbReference type="Proteomes" id="UP000198984"/>
    </source>
</evidence>
<evidence type="ECO:0000256" key="2">
    <source>
        <dbReference type="SAM" id="SignalP"/>
    </source>
</evidence>
<evidence type="ECO:0000256" key="1">
    <source>
        <dbReference type="SAM" id="MobiDB-lite"/>
    </source>
</evidence>
<dbReference type="PROSITE" id="PS51257">
    <property type="entry name" value="PROKAR_LIPOPROTEIN"/>
    <property type="match status" value="1"/>
</dbReference>
<feature type="signal peptide" evidence="2">
    <location>
        <begin position="1"/>
        <end position="25"/>
    </location>
</feature>
<keyword evidence="2" id="KW-0732">Signal</keyword>
<organism evidence="3 4">
    <name type="scientific">Chitinophaga rupis</name>
    <dbReference type="NCBI Taxonomy" id="573321"/>
    <lineage>
        <taxon>Bacteria</taxon>
        <taxon>Pseudomonadati</taxon>
        <taxon>Bacteroidota</taxon>
        <taxon>Chitinophagia</taxon>
        <taxon>Chitinophagales</taxon>
        <taxon>Chitinophagaceae</taxon>
        <taxon>Chitinophaga</taxon>
    </lineage>
</organism>
<feature type="chain" id="PRO_5011771787" description="Quinol oxidase subunit 4" evidence="2">
    <location>
        <begin position="26"/>
        <end position="57"/>
    </location>
</feature>
<evidence type="ECO:0008006" key="5">
    <source>
        <dbReference type="Google" id="ProtNLM"/>
    </source>
</evidence>
<evidence type="ECO:0000313" key="3">
    <source>
        <dbReference type="EMBL" id="SEK95023.1"/>
    </source>
</evidence>
<name>A0A1H7L7K7_9BACT</name>
<feature type="region of interest" description="Disordered" evidence="1">
    <location>
        <begin position="32"/>
        <end position="57"/>
    </location>
</feature>
<proteinExistence type="predicted"/>
<sequence>MKNRALQVCCGILAAGILLSSCVTTHNPNGLPPGQQKKIYGTKSAKPFAPGQQKKGY</sequence>
<dbReference type="STRING" id="573321.SAMN04488505_1011196"/>
<accession>A0A1H7L7K7</accession>
<dbReference type="RefSeq" id="WP_202909143.1">
    <property type="nucleotide sequence ID" value="NZ_FOBB01000001.1"/>
</dbReference>
<reference evidence="3 4" key="1">
    <citation type="submission" date="2016-10" db="EMBL/GenBank/DDBJ databases">
        <authorList>
            <person name="de Groot N.N."/>
        </authorList>
    </citation>
    <scope>NUCLEOTIDE SEQUENCE [LARGE SCALE GENOMIC DNA]</scope>
    <source>
        <strain evidence="3 4">DSM 21039</strain>
    </source>
</reference>
<dbReference type="Proteomes" id="UP000198984">
    <property type="component" value="Unassembled WGS sequence"/>
</dbReference>
<protein>
    <recommendedName>
        <fullName evidence="5">Quinol oxidase subunit 4</fullName>
    </recommendedName>
</protein>
<dbReference type="EMBL" id="FOBB01000001">
    <property type="protein sequence ID" value="SEK95023.1"/>
    <property type="molecule type" value="Genomic_DNA"/>
</dbReference>